<feature type="transmembrane region" description="Helical" evidence="5">
    <location>
        <begin position="47"/>
        <end position="65"/>
    </location>
</feature>
<evidence type="ECO:0000256" key="5">
    <source>
        <dbReference type="SAM" id="Phobius"/>
    </source>
</evidence>
<dbReference type="Proteomes" id="UP000070529">
    <property type="component" value="Unassembled WGS sequence"/>
</dbReference>
<evidence type="ECO:0000256" key="4">
    <source>
        <dbReference type="ARBA" id="ARBA00023136"/>
    </source>
</evidence>
<feature type="transmembrane region" description="Helical" evidence="5">
    <location>
        <begin position="12"/>
        <end position="35"/>
    </location>
</feature>
<keyword evidence="2 5" id="KW-0812">Transmembrane</keyword>
<dbReference type="OrthoDB" id="309023at2"/>
<dbReference type="GO" id="GO:0005886">
    <property type="term" value="C:plasma membrane"/>
    <property type="evidence" value="ECO:0007669"/>
    <property type="project" value="TreeGrafter"/>
</dbReference>
<feature type="transmembrane region" description="Helical" evidence="5">
    <location>
        <begin position="137"/>
        <end position="154"/>
    </location>
</feature>
<protein>
    <submittedName>
        <fullName evidence="6">Tellurium resistance protein</fullName>
    </submittedName>
</protein>
<organism evidence="6 7">
    <name type="scientific">Enterovibrio coralii</name>
    <dbReference type="NCBI Taxonomy" id="294935"/>
    <lineage>
        <taxon>Bacteria</taxon>
        <taxon>Pseudomonadati</taxon>
        <taxon>Pseudomonadota</taxon>
        <taxon>Gammaproteobacteria</taxon>
        <taxon>Vibrionales</taxon>
        <taxon>Vibrionaceae</taxon>
        <taxon>Enterovibrio</taxon>
    </lineage>
</organism>
<dbReference type="InterPro" id="IPR004695">
    <property type="entry name" value="SLAC1/Mae1/Ssu1/TehA"/>
</dbReference>
<accession>A0A135IDJ2</accession>
<feature type="transmembrane region" description="Helical" evidence="5">
    <location>
        <begin position="223"/>
        <end position="243"/>
    </location>
</feature>
<dbReference type="CDD" id="cd09325">
    <property type="entry name" value="TDT_C4-dicarb_trans"/>
    <property type="match status" value="1"/>
</dbReference>
<feature type="transmembrane region" description="Helical" evidence="5">
    <location>
        <begin position="104"/>
        <end position="125"/>
    </location>
</feature>
<dbReference type="STRING" id="294935.ATN88_06560"/>
<dbReference type="EMBL" id="LNTY01000006">
    <property type="protein sequence ID" value="KXF83465.1"/>
    <property type="molecule type" value="Genomic_DNA"/>
</dbReference>
<reference evidence="6 7" key="1">
    <citation type="submission" date="2015-11" db="EMBL/GenBank/DDBJ databases">
        <title>Genomic Taxonomy of the Vibrionaceae.</title>
        <authorList>
            <person name="Gomez-Gil B."/>
            <person name="Enciso-Ibarra J."/>
        </authorList>
    </citation>
    <scope>NUCLEOTIDE SEQUENCE [LARGE SCALE GENOMIC DNA]</scope>
    <source>
        <strain evidence="6 7">CAIM 912</strain>
    </source>
</reference>
<feature type="transmembrane region" description="Helical" evidence="5">
    <location>
        <begin position="77"/>
        <end position="98"/>
    </location>
</feature>
<feature type="transmembrane region" description="Helical" evidence="5">
    <location>
        <begin position="166"/>
        <end position="186"/>
    </location>
</feature>
<evidence type="ECO:0000313" key="6">
    <source>
        <dbReference type="EMBL" id="KXF83465.1"/>
    </source>
</evidence>
<dbReference type="InterPro" id="IPR052951">
    <property type="entry name" value="Tellurite_res_ion_channel"/>
</dbReference>
<sequence>MDVSLTVFHSPFRFIPTAQASLAMAFFGLGTAWALYHPITGTYSRPLLSTIGILLIAPVWLKYLFEPKRFCQDLRDPLYGSLMAPMTMSLLLMADFLAEIHVEAAAIVWYPAMTMHIFMAAYFFFHQAKTFEKCNIYPSWFLYPVGLISSTLAGPKLGFDHESAMLAHVCIGAYFCMLPFVLYRLCFLESLPRNSRPVLAIMAAPVNLALTAYLVNLPSPDPVLAGALAGVGIMMTLFVYLCYFDLLKEPFQPTIAALTFPSVISAVAMERLTLWLGTDFPHWSWLERLGLFELVVATLLVTWVSVGYIRHYGFGR</sequence>
<dbReference type="PANTHER" id="PTHR37955">
    <property type="entry name" value="TELLURITE RESISTANCE PROTEIN TEHA"/>
    <property type="match status" value="1"/>
</dbReference>
<dbReference type="Pfam" id="PF03595">
    <property type="entry name" value="SLAC1"/>
    <property type="match status" value="1"/>
</dbReference>
<dbReference type="Gene3D" id="1.50.10.150">
    <property type="entry name" value="Voltage-dependent anion channel"/>
    <property type="match status" value="1"/>
</dbReference>
<dbReference type="GO" id="GO:0046583">
    <property type="term" value="F:monoatomic cation efflux transmembrane transporter activity"/>
    <property type="evidence" value="ECO:0007669"/>
    <property type="project" value="TreeGrafter"/>
</dbReference>
<dbReference type="AlphaFoldDB" id="A0A135IDJ2"/>
<proteinExistence type="predicted"/>
<evidence type="ECO:0000256" key="3">
    <source>
        <dbReference type="ARBA" id="ARBA00022989"/>
    </source>
</evidence>
<keyword evidence="7" id="KW-1185">Reference proteome</keyword>
<keyword evidence="4 5" id="KW-0472">Membrane</keyword>
<evidence type="ECO:0000256" key="1">
    <source>
        <dbReference type="ARBA" id="ARBA00004141"/>
    </source>
</evidence>
<feature type="transmembrane region" description="Helical" evidence="5">
    <location>
        <begin position="198"/>
        <end position="217"/>
    </location>
</feature>
<comment type="caution">
    <text evidence="6">The sequence shown here is derived from an EMBL/GenBank/DDBJ whole genome shotgun (WGS) entry which is preliminary data.</text>
</comment>
<dbReference type="PANTHER" id="PTHR37955:SF1">
    <property type="entry name" value="DEP DOMAIN-CONTAINING PROTEIN"/>
    <property type="match status" value="1"/>
</dbReference>
<evidence type="ECO:0000256" key="2">
    <source>
        <dbReference type="ARBA" id="ARBA00022692"/>
    </source>
</evidence>
<gene>
    <name evidence="6" type="ORF">ATN88_06560</name>
</gene>
<name>A0A135IDJ2_9GAMM</name>
<dbReference type="InterPro" id="IPR038665">
    <property type="entry name" value="Voltage-dep_anion_channel_sf"/>
</dbReference>
<feature type="transmembrane region" description="Helical" evidence="5">
    <location>
        <begin position="255"/>
        <end position="277"/>
    </location>
</feature>
<dbReference type="RefSeq" id="WP_067411958.1">
    <property type="nucleotide sequence ID" value="NZ_LNTY01000006.1"/>
</dbReference>
<comment type="subcellular location">
    <subcellularLocation>
        <location evidence="1">Membrane</location>
        <topology evidence="1">Multi-pass membrane protein</topology>
    </subcellularLocation>
</comment>
<feature type="transmembrane region" description="Helical" evidence="5">
    <location>
        <begin position="289"/>
        <end position="309"/>
    </location>
</feature>
<evidence type="ECO:0000313" key="7">
    <source>
        <dbReference type="Proteomes" id="UP000070529"/>
    </source>
</evidence>
<keyword evidence="3 5" id="KW-1133">Transmembrane helix</keyword>